<dbReference type="InterPro" id="IPR036761">
    <property type="entry name" value="TTHA0802/YceI-like_sf"/>
</dbReference>
<dbReference type="RefSeq" id="WP_164003295.1">
    <property type="nucleotide sequence ID" value="NZ_JAAIKD010000001.1"/>
</dbReference>
<dbReference type="Proteomes" id="UP000478505">
    <property type="component" value="Unassembled WGS sequence"/>
</dbReference>
<dbReference type="SUPFAM" id="SSF101874">
    <property type="entry name" value="YceI-like"/>
    <property type="match status" value="1"/>
</dbReference>
<evidence type="ECO:0000259" key="1">
    <source>
        <dbReference type="Pfam" id="PF04264"/>
    </source>
</evidence>
<proteinExistence type="predicted"/>
<keyword evidence="3" id="KW-1185">Reference proteome</keyword>
<gene>
    <name evidence="2" type="ORF">G3567_00920</name>
</gene>
<protein>
    <submittedName>
        <fullName evidence="2">YceI family protein</fullName>
    </submittedName>
</protein>
<dbReference type="InterPro" id="IPR007372">
    <property type="entry name" value="Lipid/polyisoprenoid-bd_YceI"/>
</dbReference>
<sequence>MRIVYVLLVSLLSAFPNHDDVNDKIEVRIKEGSHLYIKGTSNVNTFTCNYIKPIKPQRFTLFYEDYKNGWLLNDADLFLESASFDCGGRRINKDFEELIQTSEFPTIHIEVKEIKALESCLQAIIQITIAGKTKHLPVQVALGDHDEKIYTSVLQLNINDFNLETPTKMMGLIKVHEEISIHVHLRLGLSV</sequence>
<feature type="domain" description="Lipid/polyisoprenoid-binding YceI-like" evidence="1">
    <location>
        <begin position="76"/>
        <end position="186"/>
    </location>
</feature>
<reference evidence="2 3" key="1">
    <citation type="submission" date="2020-02" db="EMBL/GenBank/DDBJ databases">
        <title>Flavobacteriaceae Psychroflexus bacterium YR1-1, complete genome.</title>
        <authorList>
            <person name="Li Y."/>
            <person name="Wu S."/>
        </authorList>
    </citation>
    <scope>NUCLEOTIDE SEQUENCE [LARGE SCALE GENOMIC DNA]</scope>
    <source>
        <strain evidence="2 3">YR1-1</strain>
    </source>
</reference>
<dbReference type="AlphaFoldDB" id="A0A6B3QX74"/>
<evidence type="ECO:0000313" key="3">
    <source>
        <dbReference type="Proteomes" id="UP000478505"/>
    </source>
</evidence>
<organism evidence="2 3">
    <name type="scientific">Psychroflexus aurantiacus</name>
    <dbReference type="NCBI Taxonomy" id="2709310"/>
    <lineage>
        <taxon>Bacteria</taxon>
        <taxon>Pseudomonadati</taxon>
        <taxon>Bacteroidota</taxon>
        <taxon>Flavobacteriia</taxon>
        <taxon>Flavobacteriales</taxon>
        <taxon>Flavobacteriaceae</taxon>
        <taxon>Psychroflexus</taxon>
    </lineage>
</organism>
<comment type="caution">
    <text evidence="2">The sequence shown here is derived from an EMBL/GenBank/DDBJ whole genome shotgun (WGS) entry which is preliminary data.</text>
</comment>
<dbReference type="EMBL" id="JAAIKD010000001">
    <property type="protein sequence ID" value="NEV92706.1"/>
    <property type="molecule type" value="Genomic_DNA"/>
</dbReference>
<dbReference type="Pfam" id="PF04264">
    <property type="entry name" value="YceI"/>
    <property type="match status" value="1"/>
</dbReference>
<evidence type="ECO:0000313" key="2">
    <source>
        <dbReference type="EMBL" id="NEV92706.1"/>
    </source>
</evidence>
<name>A0A6B3QX74_9FLAO</name>
<accession>A0A6B3QX74</accession>
<dbReference type="Gene3D" id="2.40.128.110">
    <property type="entry name" value="Lipid/polyisoprenoid-binding, YceI-like"/>
    <property type="match status" value="1"/>
</dbReference>